<dbReference type="AlphaFoldDB" id="E6MPF6"/>
<reference evidence="1 2" key="1">
    <citation type="submission" date="2010-12" db="EMBL/GenBank/DDBJ databases">
        <authorList>
            <person name="Muzny D."/>
            <person name="Qin X."/>
            <person name="Deng J."/>
            <person name="Jiang H."/>
            <person name="Liu Y."/>
            <person name="Qu J."/>
            <person name="Song X.-Z."/>
            <person name="Zhang L."/>
            <person name="Thornton R."/>
            <person name="Coyle M."/>
            <person name="Francisco L."/>
            <person name="Jackson L."/>
            <person name="Javaid M."/>
            <person name="Korchina V."/>
            <person name="Kovar C."/>
            <person name="Mata R."/>
            <person name="Mathew T."/>
            <person name="Ngo R."/>
            <person name="Nguyen L."/>
            <person name="Nguyen N."/>
            <person name="Okwuonu G."/>
            <person name="Ongeri F."/>
            <person name="Pham C."/>
            <person name="Simmons D."/>
            <person name="Wilczek-Boney K."/>
            <person name="Hale W."/>
            <person name="Jakkamsetti A."/>
            <person name="Pham P."/>
            <person name="Ruth R."/>
            <person name="San Lucas F."/>
            <person name="Warren J."/>
            <person name="Zhang J."/>
            <person name="Zhao Z."/>
            <person name="Zhou C."/>
            <person name="Zhu D."/>
            <person name="Lee S."/>
            <person name="Bess C."/>
            <person name="Blankenburg K."/>
            <person name="Forbes L."/>
            <person name="Fu Q."/>
            <person name="Gubbala S."/>
            <person name="Hirani K."/>
            <person name="Jayaseelan J.C."/>
            <person name="Lara F."/>
            <person name="Munidasa M."/>
            <person name="Palculict T."/>
            <person name="Patil S."/>
            <person name="Pu L.-L."/>
            <person name="Saada N."/>
            <person name="Tang L."/>
            <person name="Weissenberger G."/>
            <person name="Zhu Y."/>
            <person name="Hemphill L."/>
            <person name="Shang Y."/>
            <person name="Youmans B."/>
            <person name="Ayvaz T."/>
            <person name="Ross M."/>
            <person name="Santibanez J."/>
            <person name="Aqrawi P."/>
            <person name="Gross S."/>
            <person name="Joshi V."/>
            <person name="Fowler G."/>
            <person name="Nazareth L."/>
            <person name="Reid J."/>
            <person name="Worley K."/>
            <person name="Petrosino J."/>
            <person name="Highlander S."/>
            <person name="Gibbs R."/>
        </authorList>
    </citation>
    <scope>NUCLEOTIDE SEQUENCE [LARGE SCALE GENOMIC DNA]</scope>
    <source>
        <strain evidence="1 2">DSM 15606</strain>
    </source>
</reference>
<accession>E6MPF6</accession>
<dbReference type="EMBL" id="AEQO01000120">
    <property type="protein sequence ID" value="EFV04469.1"/>
    <property type="molecule type" value="Genomic_DNA"/>
</dbReference>
<organism evidence="1 2">
    <name type="scientific">Segatella salivae DSM 15606</name>
    <dbReference type="NCBI Taxonomy" id="888832"/>
    <lineage>
        <taxon>Bacteria</taxon>
        <taxon>Pseudomonadati</taxon>
        <taxon>Bacteroidota</taxon>
        <taxon>Bacteroidia</taxon>
        <taxon>Bacteroidales</taxon>
        <taxon>Prevotellaceae</taxon>
        <taxon>Segatella</taxon>
    </lineage>
</organism>
<sequence length="94" mass="10854">MQSNKKIMNKRNESLRKSDLFIDSLGHQAPYLVSFSPCLFLSNKISIVHALSQHNRQSAYNAPSPHDVFNRKNLKITKQRTKNGITFVGRQRKK</sequence>
<dbReference type="HOGENOM" id="CLU_2383730_0_0_10"/>
<name>E6MPF6_9BACT</name>
<evidence type="ECO:0000313" key="1">
    <source>
        <dbReference type="EMBL" id="EFV04469.1"/>
    </source>
</evidence>
<proteinExistence type="predicted"/>
<keyword evidence="2" id="KW-1185">Reference proteome</keyword>
<dbReference type="STRING" id="888832.HMPREF9420_1374"/>
<dbReference type="Proteomes" id="UP000003874">
    <property type="component" value="Unassembled WGS sequence"/>
</dbReference>
<evidence type="ECO:0000313" key="2">
    <source>
        <dbReference type="Proteomes" id="UP000003874"/>
    </source>
</evidence>
<comment type="caution">
    <text evidence="1">The sequence shown here is derived from an EMBL/GenBank/DDBJ whole genome shotgun (WGS) entry which is preliminary data.</text>
</comment>
<protein>
    <submittedName>
        <fullName evidence="1">Uncharacterized protein</fullName>
    </submittedName>
</protein>
<gene>
    <name evidence="1" type="ORF">HMPREF9420_1374</name>
</gene>